<evidence type="ECO:0000313" key="4">
    <source>
        <dbReference type="Proteomes" id="UP001412067"/>
    </source>
</evidence>
<evidence type="ECO:0000256" key="1">
    <source>
        <dbReference type="ARBA" id="ARBA00022603"/>
    </source>
</evidence>
<proteinExistence type="inferred from homology"/>
<comment type="subcellular location">
    <subcellularLocation>
        <location evidence="2">Membrane</location>
        <topology evidence="2">Single-pass type II membrane protein</topology>
    </subcellularLocation>
</comment>
<evidence type="ECO:0000256" key="2">
    <source>
        <dbReference type="RuleBase" id="RU366043"/>
    </source>
</evidence>
<dbReference type="PANTHER" id="PTHR10108:SF1077">
    <property type="entry name" value="METHYLTRANSFERASE PMT27-RELATED"/>
    <property type="match status" value="1"/>
</dbReference>
<evidence type="ECO:0000313" key="3">
    <source>
        <dbReference type="EMBL" id="KAK8965188.1"/>
    </source>
</evidence>
<dbReference type="GO" id="GO:0008168">
    <property type="term" value="F:methyltransferase activity"/>
    <property type="evidence" value="ECO:0007669"/>
    <property type="project" value="UniProtKB-KW"/>
</dbReference>
<keyword evidence="2" id="KW-0735">Signal-anchor</keyword>
<keyword evidence="4" id="KW-1185">Reference proteome</keyword>
<accession>A0ABR2MLZ7</accession>
<organism evidence="3 4">
    <name type="scientific">Platanthera guangdongensis</name>
    <dbReference type="NCBI Taxonomy" id="2320717"/>
    <lineage>
        <taxon>Eukaryota</taxon>
        <taxon>Viridiplantae</taxon>
        <taxon>Streptophyta</taxon>
        <taxon>Embryophyta</taxon>
        <taxon>Tracheophyta</taxon>
        <taxon>Spermatophyta</taxon>
        <taxon>Magnoliopsida</taxon>
        <taxon>Liliopsida</taxon>
        <taxon>Asparagales</taxon>
        <taxon>Orchidaceae</taxon>
        <taxon>Orchidoideae</taxon>
        <taxon>Orchideae</taxon>
        <taxon>Orchidinae</taxon>
        <taxon>Platanthera</taxon>
    </lineage>
</organism>
<sequence>MRSFLLPDPGTNIWSGSEYLAFIWVFRCSIVPVVAEIDRIARPGGKLIVRDEPAVTKEIESLLKSLHWAVNSTFSDENIGILVAEKSYWRPQKFSSSS</sequence>
<gene>
    <name evidence="3" type="ORF">KSP40_PGU005819</name>
</gene>
<dbReference type="Proteomes" id="UP001412067">
    <property type="component" value="Unassembled WGS sequence"/>
</dbReference>
<reference evidence="3 4" key="1">
    <citation type="journal article" date="2022" name="Nat. Plants">
        <title>Genomes of leafy and leafless Platanthera orchids illuminate the evolution of mycoheterotrophy.</title>
        <authorList>
            <person name="Li M.H."/>
            <person name="Liu K.W."/>
            <person name="Li Z."/>
            <person name="Lu H.C."/>
            <person name="Ye Q.L."/>
            <person name="Zhang D."/>
            <person name="Wang J.Y."/>
            <person name="Li Y.F."/>
            <person name="Zhong Z.M."/>
            <person name="Liu X."/>
            <person name="Yu X."/>
            <person name="Liu D.K."/>
            <person name="Tu X.D."/>
            <person name="Liu B."/>
            <person name="Hao Y."/>
            <person name="Liao X.Y."/>
            <person name="Jiang Y.T."/>
            <person name="Sun W.H."/>
            <person name="Chen J."/>
            <person name="Chen Y.Q."/>
            <person name="Ai Y."/>
            <person name="Zhai J.W."/>
            <person name="Wu S.S."/>
            <person name="Zhou Z."/>
            <person name="Hsiao Y.Y."/>
            <person name="Wu W.L."/>
            <person name="Chen Y.Y."/>
            <person name="Lin Y.F."/>
            <person name="Hsu J.L."/>
            <person name="Li C.Y."/>
            <person name="Wang Z.W."/>
            <person name="Zhao X."/>
            <person name="Zhong W.Y."/>
            <person name="Ma X.K."/>
            <person name="Ma L."/>
            <person name="Huang J."/>
            <person name="Chen G.Z."/>
            <person name="Huang M.Z."/>
            <person name="Huang L."/>
            <person name="Peng D.H."/>
            <person name="Luo Y.B."/>
            <person name="Zou S.Q."/>
            <person name="Chen S.P."/>
            <person name="Lan S."/>
            <person name="Tsai W.C."/>
            <person name="Van de Peer Y."/>
            <person name="Liu Z.J."/>
        </authorList>
    </citation>
    <scope>NUCLEOTIDE SEQUENCE [LARGE SCALE GENOMIC DNA]</scope>
    <source>
        <strain evidence="3">Lor288</strain>
    </source>
</reference>
<keyword evidence="2" id="KW-0325">Glycoprotein</keyword>
<name>A0ABR2MLZ7_9ASPA</name>
<keyword evidence="2" id="KW-0808">Transferase</keyword>
<dbReference type="GO" id="GO:0032259">
    <property type="term" value="P:methylation"/>
    <property type="evidence" value="ECO:0007669"/>
    <property type="project" value="UniProtKB-KW"/>
</dbReference>
<dbReference type="Pfam" id="PF03141">
    <property type="entry name" value="Methyltransf_29"/>
    <property type="match status" value="1"/>
</dbReference>
<comment type="similarity">
    <text evidence="2">Belongs to the methyltransferase superfamily.</text>
</comment>
<keyword evidence="1 2" id="KW-0489">Methyltransferase</keyword>
<dbReference type="EMBL" id="JBBWWR010000006">
    <property type="protein sequence ID" value="KAK8965188.1"/>
    <property type="molecule type" value="Genomic_DNA"/>
</dbReference>
<dbReference type="PANTHER" id="PTHR10108">
    <property type="entry name" value="SAM-DEPENDENT METHYLTRANSFERASE"/>
    <property type="match status" value="1"/>
</dbReference>
<protein>
    <recommendedName>
        <fullName evidence="2">Methyltransferase</fullName>
        <ecNumber evidence="2">2.1.1.-</ecNumber>
    </recommendedName>
</protein>
<dbReference type="EC" id="2.1.1.-" evidence="2"/>
<dbReference type="InterPro" id="IPR004159">
    <property type="entry name" value="Put_SAM_MeTrfase"/>
</dbReference>
<comment type="caution">
    <text evidence="3">The sequence shown here is derived from an EMBL/GenBank/DDBJ whole genome shotgun (WGS) entry which is preliminary data.</text>
</comment>
<keyword evidence="2" id="KW-0812">Transmembrane</keyword>